<keyword evidence="1" id="KW-0175">Coiled coil</keyword>
<evidence type="ECO:0000256" key="1">
    <source>
        <dbReference type="SAM" id="Coils"/>
    </source>
</evidence>
<dbReference type="Pfam" id="PF14129">
    <property type="entry name" value="DUF4296"/>
    <property type="match status" value="1"/>
</dbReference>
<dbReference type="Proteomes" id="UP000798602">
    <property type="component" value="Unassembled WGS sequence"/>
</dbReference>
<organism evidence="3 4">
    <name type="scientific">Flavobacterium ichthyis</name>
    <dbReference type="NCBI Taxonomy" id="2698827"/>
    <lineage>
        <taxon>Bacteria</taxon>
        <taxon>Pseudomonadati</taxon>
        <taxon>Bacteroidota</taxon>
        <taxon>Flavobacteriia</taxon>
        <taxon>Flavobacteriales</taxon>
        <taxon>Flavobacteriaceae</taxon>
        <taxon>Flavobacterium</taxon>
    </lineage>
</organism>
<reference evidence="4" key="1">
    <citation type="submission" date="2020-01" db="EMBL/GenBank/DDBJ databases">
        <title>Sphingomonas sp. strain CSW-10.</title>
        <authorList>
            <person name="Chen W.-M."/>
        </authorList>
    </citation>
    <scope>NUCLEOTIDE SEQUENCE [LARGE SCALE GENOMIC DNA]</scope>
    <source>
        <strain evidence="4">NST-5</strain>
    </source>
</reference>
<evidence type="ECO:0000313" key="4">
    <source>
        <dbReference type="Proteomes" id="UP000798602"/>
    </source>
</evidence>
<dbReference type="InterPro" id="IPR025381">
    <property type="entry name" value="DUF4296"/>
</dbReference>
<gene>
    <name evidence="3" type="ORF">GV828_12915</name>
</gene>
<protein>
    <submittedName>
        <fullName evidence="3">DUF4296 domain-containing protein</fullName>
    </submittedName>
</protein>
<dbReference type="RefSeq" id="WP_166537915.1">
    <property type="nucleotide sequence ID" value="NZ_JAABLM010000023.1"/>
</dbReference>
<accession>A0ABW9ZAZ8</accession>
<sequence length="129" mass="14861">MKKILLSIMVLFIISCKKEAVPKPDNLIEMEQMEKILYDLSLLQALRSTSKPELDSAGIDPKTYVYQKYKIDSLQFANSNAYYAAKDLKKYERMYKRVNEKLQAEKKVVDSLAKNNPVKPLQATPQTNN</sequence>
<dbReference type="EMBL" id="JAABLM010000023">
    <property type="protein sequence ID" value="NBL66100.1"/>
    <property type="molecule type" value="Genomic_DNA"/>
</dbReference>
<comment type="caution">
    <text evidence="3">The sequence shown here is derived from an EMBL/GenBank/DDBJ whole genome shotgun (WGS) entry which is preliminary data.</text>
</comment>
<proteinExistence type="predicted"/>
<feature type="coiled-coil region" evidence="1">
    <location>
        <begin position="88"/>
        <end position="115"/>
    </location>
</feature>
<keyword evidence="4" id="KW-1185">Reference proteome</keyword>
<name>A0ABW9ZAZ8_9FLAO</name>
<evidence type="ECO:0000259" key="2">
    <source>
        <dbReference type="Pfam" id="PF14129"/>
    </source>
</evidence>
<feature type="domain" description="DUF4296" evidence="2">
    <location>
        <begin position="24"/>
        <end position="107"/>
    </location>
</feature>
<dbReference type="PROSITE" id="PS51257">
    <property type="entry name" value="PROKAR_LIPOPROTEIN"/>
    <property type="match status" value="1"/>
</dbReference>
<evidence type="ECO:0000313" key="3">
    <source>
        <dbReference type="EMBL" id="NBL66100.1"/>
    </source>
</evidence>